<keyword evidence="9" id="KW-1185">Reference proteome</keyword>
<dbReference type="GO" id="GO:0005886">
    <property type="term" value="C:plasma membrane"/>
    <property type="evidence" value="ECO:0007669"/>
    <property type="project" value="UniProtKB-SubCell"/>
</dbReference>
<keyword evidence="4 7" id="KW-0812">Transmembrane</keyword>
<keyword evidence="5 7" id="KW-1133">Transmembrane helix</keyword>
<keyword evidence="6 7" id="KW-0472">Membrane</keyword>
<evidence type="ECO:0000256" key="4">
    <source>
        <dbReference type="ARBA" id="ARBA00022692"/>
    </source>
</evidence>
<feature type="transmembrane region" description="Helical" evidence="7">
    <location>
        <begin position="52"/>
        <end position="73"/>
    </location>
</feature>
<dbReference type="Pfam" id="PF02417">
    <property type="entry name" value="Chromate_transp"/>
    <property type="match status" value="1"/>
</dbReference>
<feature type="transmembrane region" description="Helical" evidence="7">
    <location>
        <begin position="139"/>
        <end position="156"/>
    </location>
</feature>
<proteinExistence type="inferred from homology"/>
<dbReference type="GO" id="GO:0015109">
    <property type="term" value="F:chromate transmembrane transporter activity"/>
    <property type="evidence" value="ECO:0007669"/>
    <property type="project" value="InterPro"/>
</dbReference>
<dbReference type="RefSeq" id="WP_277564851.1">
    <property type="nucleotide sequence ID" value="NZ_JAPDHZ010000002.1"/>
</dbReference>
<name>A0A9X4KFY1_9BACL</name>
<dbReference type="PANTHER" id="PTHR43663:SF1">
    <property type="entry name" value="CHROMATE TRANSPORTER"/>
    <property type="match status" value="1"/>
</dbReference>
<evidence type="ECO:0000256" key="5">
    <source>
        <dbReference type="ARBA" id="ARBA00022989"/>
    </source>
</evidence>
<dbReference type="EMBL" id="JAPDHZ010000002">
    <property type="protein sequence ID" value="MDG0791071.1"/>
    <property type="molecule type" value="Genomic_DNA"/>
</dbReference>
<gene>
    <name evidence="8" type="ORF">OMP38_09475</name>
</gene>
<evidence type="ECO:0000313" key="8">
    <source>
        <dbReference type="EMBL" id="MDG0791071.1"/>
    </source>
</evidence>
<protein>
    <submittedName>
        <fullName evidence="8">Chromate transporter</fullName>
    </submittedName>
</protein>
<sequence>MNDRRKLHLSLFLVFLKMSPFTFGGGYALIPAIEREVVEKKRWLQVEEIADLFAVSGTVPGAVAVNSASFIGYRIGGVSGAIAALLGIFLPTFALMIVLSIFYVQFKDNPKIEAAFTAIRATVAALIAFAAIKVARSSIADFASGALAAVAALLLFTGIHPLWVVALGATAGILWVQFRGKKGKGPKIKEKEPVFDYMI</sequence>
<dbReference type="InterPro" id="IPR003370">
    <property type="entry name" value="Chromate_transpt"/>
</dbReference>
<reference evidence="8 9" key="1">
    <citation type="submission" date="2022-10" db="EMBL/GenBank/DDBJ databases">
        <title>Comparative genomic analysis of Cohnella hashimotonis sp. nov., isolated from the International Space Station.</title>
        <authorList>
            <person name="Simpson A."/>
            <person name="Venkateswaran K."/>
        </authorList>
    </citation>
    <scope>NUCLEOTIDE SEQUENCE [LARGE SCALE GENOMIC DNA]</scope>
    <source>
        <strain evidence="8 9">DSM 18997</strain>
    </source>
</reference>
<accession>A0A9X4KFY1</accession>
<feature type="transmembrane region" description="Helical" evidence="7">
    <location>
        <begin position="80"/>
        <end position="106"/>
    </location>
</feature>
<dbReference type="InterPro" id="IPR052518">
    <property type="entry name" value="CHR_Transporter"/>
</dbReference>
<organism evidence="8 9">
    <name type="scientific">Cohnella ginsengisoli</name>
    <dbReference type="NCBI Taxonomy" id="425004"/>
    <lineage>
        <taxon>Bacteria</taxon>
        <taxon>Bacillati</taxon>
        <taxon>Bacillota</taxon>
        <taxon>Bacilli</taxon>
        <taxon>Bacillales</taxon>
        <taxon>Paenibacillaceae</taxon>
        <taxon>Cohnella</taxon>
    </lineage>
</organism>
<comment type="similarity">
    <text evidence="2">Belongs to the chromate ion transporter (CHR) (TC 2.A.51) family.</text>
</comment>
<evidence type="ECO:0000256" key="1">
    <source>
        <dbReference type="ARBA" id="ARBA00004651"/>
    </source>
</evidence>
<keyword evidence="3" id="KW-1003">Cell membrane</keyword>
<dbReference type="AlphaFoldDB" id="A0A9X4KFY1"/>
<dbReference type="Proteomes" id="UP001153387">
    <property type="component" value="Unassembled WGS sequence"/>
</dbReference>
<evidence type="ECO:0000256" key="3">
    <source>
        <dbReference type="ARBA" id="ARBA00022475"/>
    </source>
</evidence>
<comment type="subcellular location">
    <subcellularLocation>
        <location evidence="1">Cell membrane</location>
        <topology evidence="1">Multi-pass membrane protein</topology>
    </subcellularLocation>
</comment>
<evidence type="ECO:0000256" key="7">
    <source>
        <dbReference type="SAM" id="Phobius"/>
    </source>
</evidence>
<comment type="caution">
    <text evidence="8">The sequence shown here is derived from an EMBL/GenBank/DDBJ whole genome shotgun (WGS) entry which is preliminary data.</text>
</comment>
<evidence type="ECO:0000256" key="6">
    <source>
        <dbReference type="ARBA" id="ARBA00023136"/>
    </source>
</evidence>
<dbReference type="PANTHER" id="PTHR43663">
    <property type="entry name" value="CHROMATE TRANSPORT PROTEIN-RELATED"/>
    <property type="match status" value="1"/>
</dbReference>
<evidence type="ECO:0000313" key="9">
    <source>
        <dbReference type="Proteomes" id="UP001153387"/>
    </source>
</evidence>
<evidence type="ECO:0000256" key="2">
    <source>
        <dbReference type="ARBA" id="ARBA00005262"/>
    </source>
</evidence>
<feature type="transmembrane region" description="Helical" evidence="7">
    <location>
        <begin position="112"/>
        <end position="132"/>
    </location>
</feature>